<evidence type="ECO:0000256" key="1">
    <source>
        <dbReference type="ARBA" id="ARBA00004196"/>
    </source>
</evidence>
<comment type="subcellular location">
    <subcellularLocation>
        <location evidence="1">Cell envelope</location>
    </subcellularLocation>
</comment>
<evidence type="ECO:0000313" key="6">
    <source>
        <dbReference type="Proteomes" id="UP000772618"/>
    </source>
</evidence>
<dbReference type="InterPro" id="IPR050555">
    <property type="entry name" value="Bact_Solute-Bind_Prot2"/>
</dbReference>
<dbReference type="InterPro" id="IPR025997">
    <property type="entry name" value="SBP_2_dom"/>
</dbReference>
<sequence>MIPFKFIFLFFVFWSGVPSLLNAQKVGLLMDSYIIDRWYIDEKLFTSKVKELGGECVVEVPHGDADEQLRLAKKLIEDKVDVLVVVPVDGQKAVAIVEAAKQAGIPVISYDRFIASQDVSFYISFDNEKVGKLQAQYALRKMPSGNYILINGPVSDNNSIAFHNGQLSVLKPYVDSKKIRIVADFVLHGWSELEAMMKTDEYLTNNKAIPNVIIAANDAVATGAIQALPEELVSKVIVTGQDADRTSLKNIIAGKQSMTIYKPIKPLATKAAEIAIQLAKGEHAQGTKLKFNGIEVDAILLEPIVVDKTNYKETVVKDGHISLAELAGK</sequence>
<dbReference type="EMBL" id="JAHESD010000004">
    <property type="protein sequence ID" value="MBT1702168.1"/>
    <property type="molecule type" value="Genomic_DNA"/>
</dbReference>
<keyword evidence="3" id="KW-0732">Signal</keyword>
<dbReference type="Gene3D" id="3.40.50.2300">
    <property type="match status" value="2"/>
</dbReference>
<dbReference type="RefSeq" id="WP_254151918.1">
    <property type="nucleotide sequence ID" value="NZ_JAHESD010000004.1"/>
</dbReference>
<name>A0ABS5VL42_9BACT</name>
<protein>
    <submittedName>
        <fullName evidence="5">Substrate-binding domain-containing protein</fullName>
    </submittedName>
</protein>
<comment type="caution">
    <text evidence="5">The sequence shown here is derived from an EMBL/GenBank/DDBJ whole genome shotgun (WGS) entry which is preliminary data.</text>
</comment>
<evidence type="ECO:0000259" key="4">
    <source>
        <dbReference type="Pfam" id="PF13407"/>
    </source>
</evidence>
<evidence type="ECO:0000256" key="3">
    <source>
        <dbReference type="ARBA" id="ARBA00022729"/>
    </source>
</evidence>
<dbReference type="PANTHER" id="PTHR30036">
    <property type="entry name" value="D-XYLOSE-BINDING PERIPLASMIC PROTEIN"/>
    <property type="match status" value="1"/>
</dbReference>
<keyword evidence="6" id="KW-1185">Reference proteome</keyword>
<dbReference type="Pfam" id="PF13407">
    <property type="entry name" value="Peripla_BP_4"/>
    <property type="match status" value="1"/>
</dbReference>
<feature type="domain" description="Periplasmic binding protein" evidence="4">
    <location>
        <begin position="27"/>
        <end position="282"/>
    </location>
</feature>
<evidence type="ECO:0000256" key="2">
    <source>
        <dbReference type="ARBA" id="ARBA00007639"/>
    </source>
</evidence>
<reference evidence="5 6" key="1">
    <citation type="submission" date="2021-05" db="EMBL/GenBank/DDBJ databases">
        <title>A Polyphasic approach of four new species of the genus Ohtaekwangia: Ohtaekwangia histidinii sp. nov., Ohtaekwangia cretensis sp. nov., Ohtaekwangia indiensis sp. nov., Ohtaekwangia reichenbachii sp. nov. from diverse environment.</title>
        <authorList>
            <person name="Octaviana S."/>
        </authorList>
    </citation>
    <scope>NUCLEOTIDE SEQUENCE [LARGE SCALE GENOMIC DNA]</scope>
    <source>
        <strain evidence="5 6">PWU20</strain>
    </source>
</reference>
<dbReference type="InterPro" id="IPR028082">
    <property type="entry name" value="Peripla_BP_I"/>
</dbReference>
<dbReference type="Proteomes" id="UP000772618">
    <property type="component" value="Unassembled WGS sequence"/>
</dbReference>
<proteinExistence type="inferred from homology"/>
<organism evidence="5 6">
    <name type="scientific">Chryseosolibacter indicus</name>
    <dbReference type="NCBI Taxonomy" id="2782351"/>
    <lineage>
        <taxon>Bacteria</taxon>
        <taxon>Pseudomonadati</taxon>
        <taxon>Bacteroidota</taxon>
        <taxon>Cytophagia</taxon>
        <taxon>Cytophagales</taxon>
        <taxon>Chryseotaleaceae</taxon>
        <taxon>Chryseosolibacter</taxon>
    </lineage>
</organism>
<comment type="similarity">
    <text evidence="2">Belongs to the bacterial solute-binding protein 2 family.</text>
</comment>
<evidence type="ECO:0000313" key="5">
    <source>
        <dbReference type="EMBL" id="MBT1702168.1"/>
    </source>
</evidence>
<accession>A0ABS5VL42</accession>
<gene>
    <name evidence="5" type="ORF">KK060_02700</name>
</gene>
<dbReference type="SUPFAM" id="SSF53822">
    <property type="entry name" value="Periplasmic binding protein-like I"/>
    <property type="match status" value="1"/>
</dbReference>
<dbReference type="PANTHER" id="PTHR30036:SF1">
    <property type="entry name" value="D-XYLOSE-BINDING PERIPLASMIC PROTEIN"/>
    <property type="match status" value="1"/>
</dbReference>